<sequence length="305" mass="34517">MPVSPLPLRNGLAATRVRLPRTPALPTVGAYLIARFPEAEERLREMFAAGEVYDASGRPLAITAEYAPGASVFLYRDPPAEPPVPFRIEIIHRDENLLVVDKPHFLATMPRGRHVMETALVRLRRALALPELSPAHRLDRMTAGVLMFTVRAGVRRAYHELFAERAVEKVYEAVAPVDQSLRLPRTVRTRIVKRRGVLRAETIPGEPNSETYVELLDTRDHLGRYRLRPRTGRTHQLRAHLDTLGIPIVGDNYYPQIRELSDDDFSEPLQLVARSVAFTDPIDGHSRRFVSDRRLEAWTPPLGPT</sequence>
<protein>
    <recommendedName>
        <fullName evidence="2">RNA pseudouridylate synthase</fullName>
    </recommendedName>
    <alternativeName>
        <fullName evidence="3">RNA-uridine isomerase</fullName>
    </alternativeName>
</protein>
<dbReference type="AlphaFoldDB" id="A0AA46TMC0"/>
<accession>A0AA46TMC0</accession>
<dbReference type="InterPro" id="IPR006145">
    <property type="entry name" value="PsdUridine_synth_RsuA/RluA"/>
</dbReference>
<dbReference type="InterPro" id="IPR006224">
    <property type="entry name" value="PsdUridine_synth_RluA-like_CS"/>
</dbReference>
<organism evidence="5 6">
    <name type="scientific">Solicola gregarius</name>
    <dbReference type="NCBI Taxonomy" id="2908642"/>
    <lineage>
        <taxon>Bacteria</taxon>
        <taxon>Bacillati</taxon>
        <taxon>Actinomycetota</taxon>
        <taxon>Actinomycetes</taxon>
        <taxon>Propionibacteriales</taxon>
        <taxon>Nocardioidaceae</taxon>
        <taxon>Solicola</taxon>
    </lineage>
</organism>
<evidence type="ECO:0000256" key="1">
    <source>
        <dbReference type="ARBA" id="ARBA00000073"/>
    </source>
</evidence>
<evidence type="ECO:0000259" key="4">
    <source>
        <dbReference type="Pfam" id="PF00849"/>
    </source>
</evidence>
<dbReference type="PANTHER" id="PTHR21600">
    <property type="entry name" value="MITOCHONDRIAL RNA PSEUDOURIDINE SYNTHASE"/>
    <property type="match status" value="1"/>
</dbReference>
<dbReference type="PROSITE" id="PS01129">
    <property type="entry name" value="PSI_RLU"/>
    <property type="match status" value="1"/>
</dbReference>
<dbReference type="Pfam" id="PF00849">
    <property type="entry name" value="PseudoU_synth_2"/>
    <property type="match status" value="1"/>
</dbReference>
<feature type="domain" description="Pseudouridine synthase RsuA/RluA-like" evidence="4">
    <location>
        <begin position="96"/>
        <end position="241"/>
    </location>
</feature>
<dbReference type="InterPro" id="IPR050188">
    <property type="entry name" value="RluA_PseudoU_synthase"/>
</dbReference>
<proteinExistence type="predicted"/>
<keyword evidence="6" id="KW-1185">Reference proteome</keyword>
<comment type="catalytic activity">
    <reaction evidence="1">
        <text>a uridine in RNA = a pseudouridine in RNA</text>
        <dbReference type="Rhea" id="RHEA:48348"/>
        <dbReference type="Rhea" id="RHEA-COMP:12068"/>
        <dbReference type="Rhea" id="RHEA-COMP:12069"/>
        <dbReference type="ChEBI" id="CHEBI:65314"/>
        <dbReference type="ChEBI" id="CHEBI:65315"/>
    </reaction>
</comment>
<gene>
    <name evidence="5" type="ORF">L0C25_11705</name>
</gene>
<dbReference type="RefSeq" id="WP_271636674.1">
    <property type="nucleotide sequence ID" value="NZ_CP094970.1"/>
</dbReference>
<dbReference type="Proteomes" id="UP001164390">
    <property type="component" value="Chromosome"/>
</dbReference>
<dbReference type="GO" id="GO:0000455">
    <property type="term" value="P:enzyme-directed rRNA pseudouridine synthesis"/>
    <property type="evidence" value="ECO:0007669"/>
    <property type="project" value="TreeGrafter"/>
</dbReference>
<dbReference type="GO" id="GO:0140098">
    <property type="term" value="F:catalytic activity, acting on RNA"/>
    <property type="evidence" value="ECO:0007669"/>
    <property type="project" value="UniProtKB-ARBA"/>
</dbReference>
<name>A0AA46TMC0_9ACTN</name>
<evidence type="ECO:0000256" key="3">
    <source>
        <dbReference type="ARBA" id="ARBA00033164"/>
    </source>
</evidence>
<reference evidence="5" key="1">
    <citation type="submission" date="2022-01" db="EMBL/GenBank/DDBJ databases">
        <title>Nocardioidaceae gen. sp. A5X3R13.</title>
        <authorList>
            <person name="Lopez Marin M.A."/>
            <person name="Uhlik O."/>
        </authorList>
    </citation>
    <scope>NUCLEOTIDE SEQUENCE</scope>
    <source>
        <strain evidence="5">A5X3R13</strain>
    </source>
</reference>
<dbReference type="GO" id="GO:0003723">
    <property type="term" value="F:RNA binding"/>
    <property type="evidence" value="ECO:0007669"/>
    <property type="project" value="InterPro"/>
</dbReference>
<evidence type="ECO:0000256" key="2">
    <source>
        <dbReference type="ARBA" id="ARBA00031870"/>
    </source>
</evidence>
<dbReference type="SUPFAM" id="SSF55120">
    <property type="entry name" value="Pseudouridine synthase"/>
    <property type="match status" value="1"/>
</dbReference>
<dbReference type="EMBL" id="CP094970">
    <property type="protein sequence ID" value="UYM07700.1"/>
    <property type="molecule type" value="Genomic_DNA"/>
</dbReference>
<dbReference type="KEGG" id="sgrg:L0C25_11705"/>
<dbReference type="PANTHER" id="PTHR21600:SF84">
    <property type="entry name" value="PSEUDOURIDINE SYNTHASE RSUA_RLUA-LIKE DOMAIN-CONTAINING PROTEIN"/>
    <property type="match status" value="1"/>
</dbReference>
<evidence type="ECO:0000313" key="6">
    <source>
        <dbReference type="Proteomes" id="UP001164390"/>
    </source>
</evidence>
<evidence type="ECO:0000313" key="5">
    <source>
        <dbReference type="EMBL" id="UYM07700.1"/>
    </source>
</evidence>
<dbReference type="GO" id="GO:0009982">
    <property type="term" value="F:pseudouridine synthase activity"/>
    <property type="evidence" value="ECO:0007669"/>
    <property type="project" value="InterPro"/>
</dbReference>
<dbReference type="InterPro" id="IPR020103">
    <property type="entry name" value="PsdUridine_synth_cat_dom_sf"/>
</dbReference>
<dbReference type="Gene3D" id="3.30.2350.10">
    <property type="entry name" value="Pseudouridine synthase"/>
    <property type="match status" value="1"/>
</dbReference>